<protein>
    <submittedName>
        <fullName evidence="1">Uncharacterized protein</fullName>
    </submittedName>
</protein>
<organism evidence="1 2">
    <name type="scientific">Streptomyces tremellae</name>
    <dbReference type="NCBI Taxonomy" id="1124239"/>
    <lineage>
        <taxon>Bacteria</taxon>
        <taxon>Bacillati</taxon>
        <taxon>Actinomycetota</taxon>
        <taxon>Actinomycetes</taxon>
        <taxon>Kitasatosporales</taxon>
        <taxon>Streptomycetaceae</taxon>
        <taxon>Streptomyces</taxon>
    </lineage>
</organism>
<accession>A0ABP7EED6</accession>
<name>A0ABP7EED6_9ACTN</name>
<evidence type="ECO:0000313" key="1">
    <source>
        <dbReference type="EMBL" id="GAA3717960.1"/>
    </source>
</evidence>
<dbReference type="Proteomes" id="UP001499884">
    <property type="component" value="Unassembled WGS sequence"/>
</dbReference>
<reference evidence="2" key="1">
    <citation type="journal article" date="2019" name="Int. J. Syst. Evol. Microbiol.">
        <title>The Global Catalogue of Microorganisms (GCM) 10K type strain sequencing project: providing services to taxonomists for standard genome sequencing and annotation.</title>
        <authorList>
            <consortium name="The Broad Institute Genomics Platform"/>
            <consortium name="The Broad Institute Genome Sequencing Center for Infectious Disease"/>
            <person name="Wu L."/>
            <person name="Ma J."/>
        </authorList>
    </citation>
    <scope>NUCLEOTIDE SEQUENCE [LARGE SCALE GENOMIC DNA]</scope>
    <source>
        <strain evidence="2">JCM 30846</strain>
    </source>
</reference>
<evidence type="ECO:0000313" key="2">
    <source>
        <dbReference type="Proteomes" id="UP001499884"/>
    </source>
</evidence>
<gene>
    <name evidence="1" type="ORF">GCM10023082_14410</name>
</gene>
<comment type="caution">
    <text evidence="1">The sequence shown here is derived from an EMBL/GenBank/DDBJ whole genome shotgun (WGS) entry which is preliminary data.</text>
</comment>
<keyword evidence="2" id="KW-1185">Reference proteome</keyword>
<dbReference type="RefSeq" id="WP_345642755.1">
    <property type="nucleotide sequence ID" value="NZ_BAABEP010000006.1"/>
</dbReference>
<proteinExistence type="predicted"/>
<dbReference type="EMBL" id="BAABEP010000006">
    <property type="protein sequence ID" value="GAA3717960.1"/>
    <property type="molecule type" value="Genomic_DNA"/>
</dbReference>
<sequence>MTTSTDQQVTEPAEFAAFLVQHLAGRAHEEISAEFHELLSAVNEHGKKGALVVRITVEPPKGHIDGDPVVISVDSDLKAPKASAPPSLYFVDHDGNATRNDPRQTAAFDLRDVTTATEIKDI</sequence>